<proteinExistence type="inferred from homology"/>
<feature type="transmembrane region" description="Helical" evidence="6">
    <location>
        <begin position="187"/>
        <end position="205"/>
    </location>
</feature>
<evidence type="ECO:0000256" key="5">
    <source>
        <dbReference type="ARBA" id="ARBA00023136"/>
    </source>
</evidence>
<dbReference type="Proteomes" id="UP001501480">
    <property type="component" value="Unassembled WGS sequence"/>
</dbReference>
<evidence type="ECO:0000256" key="3">
    <source>
        <dbReference type="ARBA" id="ARBA00022692"/>
    </source>
</evidence>
<evidence type="ECO:0000256" key="6">
    <source>
        <dbReference type="SAM" id="Phobius"/>
    </source>
</evidence>
<comment type="subcellular location">
    <subcellularLocation>
        <location evidence="1">Membrane</location>
        <topology evidence="1">Multi-pass membrane protein</topology>
    </subcellularLocation>
</comment>
<organism evidence="7 8">
    <name type="scientific">Aeromicrobium halocynthiae</name>
    <dbReference type="NCBI Taxonomy" id="560557"/>
    <lineage>
        <taxon>Bacteria</taxon>
        <taxon>Bacillati</taxon>
        <taxon>Actinomycetota</taxon>
        <taxon>Actinomycetes</taxon>
        <taxon>Propionibacteriales</taxon>
        <taxon>Nocardioidaceae</taxon>
        <taxon>Aeromicrobium</taxon>
    </lineage>
</organism>
<dbReference type="InterPro" id="IPR005226">
    <property type="entry name" value="UPF0014_fam"/>
</dbReference>
<keyword evidence="8" id="KW-1185">Reference proteome</keyword>
<protein>
    <submittedName>
        <fullName evidence="7">ABC transporter permease</fullName>
    </submittedName>
</protein>
<comment type="caution">
    <text evidence="7">The sequence shown here is derived from an EMBL/GenBank/DDBJ whole genome shotgun (WGS) entry which is preliminary data.</text>
</comment>
<dbReference type="PANTHER" id="PTHR30028:SF0">
    <property type="entry name" value="PROTEIN ALUMINUM SENSITIVE 3"/>
    <property type="match status" value="1"/>
</dbReference>
<accession>A0ABN2W0F7</accession>
<sequence>MDIEPGLPVALALAGLLALAIGVHRWAGYGLERSALVAAARAMAQLSVIALVIGAVVGSLWLTALLVLVMFAVAVLTTSRRVGDVRLAGPAALAMGAGLVPVLAIILVTGSVPLEGIAIIPVAGIVIGNTMSAHTLSARRALDALRDEASQYEAGLSVGLLPTQAIREVVHDRVPEALIPDLDKLRTTGLVTLPGAFIGVMLGGGSPVQAATAQVLVLFGILAAQVITVALVERLVAARVLMPDDVREQLIA</sequence>
<gene>
    <name evidence="7" type="ORF">GCM10009821_17700</name>
</gene>
<dbReference type="RefSeq" id="WP_344327116.1">
    <property type="nucleotide sequence ID" value="NZ_BAAAPY010000005.1"/>
</dbReference>
<evidence type="ECO:0000256" key="2">
    <source>
        <dbReference type="ARBA" id="ARBA00005268"/>
    </source>
</evidence>
<evidence type="ECO:0000256" key="4">
    <source>
        <dbReference type="ARBA" id="ARBA00022989"/>
    </source>
</evidence>
<dbReference type="PANTHER" id="PTHR30028">
    <property type="entry name" value="UPF0014 INNER MEMBRANE PROTEIN YBBM-RELATED"/>
    <property type="match status" value="1"/>
</dbReference>
<evidence type="ECO:0000256" key="1">
    <source>
        <dbReference type="ARBA" id="ARBA00004141"/>
    </source>
</evidence>
<keyword evidence="4 6" id="KW-1133">Transmembrane helix</keyword>
<feature type="transmembrane region" description="Helical" evidence="6">
    <location>
        <begin position="46"/>
        <end position="75"/>
    </location>
</feature>
<dbReference type="EMBL" id="BAAAPY010000005">
    <property type="protein sequence ID" value="GAA2078337.1"/>
    <property type="molecule type" value="Genomic_DNA"/>
</dbReference>
<comment type="similarity">
    <text evidence="2">Belongs to the UPF0014 family.</text>
</comment>
<feature type="transmembrane region" description="Helical" evidence="6">
    <location>
        <begin position="211"/>
        <end position="232"/>
    </location>
</feature>
<evidence type="ECO:0000313" key="8">
    <source>
        <dbReference type="Proteomes" id="UP001501480"/>
    </source>
</evidence>
<feature type="transmembrane region" description="Helical" evidence="6">
    <location>
        <begin position="116"/>
        <end position="136"/>
    </location>
</feature>
<keyword evidence="5 6" id="KW-0472">Membrane</keyword>
<dbReference type="Pfam" id="PF03649">
    <property type="entry name" value="UPF0014"/>
    <property type="match status" value="1"/>
</dbReference>
<evidence type="ECO:0000313" key="7">
    <source>
        <dbReference type="EMBL" id="GAA2078337.1"/>
    </source>
</evidence>
<feature type="transmembrane region" description="Helical" evidence="6">
    <location>
        <begin position="87"/>
        <end position="110"/>
    </location>
</feature>
<name>A0ABN2W0F7_9ACTN</name>
<keyword evidence="3 6" id="KW-0812">Transmembrane</keyword>
<reference evidence="7 8" key="1">
    <citation type="journal article" date="2019" name="Int. J. Syst. Evol. Microbiol.">
        <title>The Global Catalogue of Microorganisms (GCM) 10K type strain sequencing project: providing services to taxonomists for standard genome sequencing and annotation.</title>
        <authorList>
            <consortium name="The Broad Institute Genomics Platform"/>
            <consortium name="The Broad Institute Genome Sequencing Center for Infectious Disease"/>
            <person name="Wu L."/>
            <person name="Ma J."/>
        </authorList>
    </citation>
    <scope>NUCLEOTIDE SEQUENCE [LARGE SCALE GENOMIC DNA]</scope>
    <source>
        <strain evidence="7 8">JCM 15749</strain>
    </source>
</reference>